<evidence type="ECO:0000256" key="4">
    <source>
        <dbReference type="ARBA" id="ARBA00022989"/>
    </source>
</evidence>
<dbReference type="SUPFAM" id="SSF103473">
    <property type="entry name" value="MFS general substrate transporter"/>
    <property type="match status" value="1"/>
</dbReference>
<dbReference type="PANTHER" id="PTHR23501:SF191">
    <property type="entry name" value="VACUOLAR BASIC AMINO ACID TRANSPORTER 4"/>
    <property type="match status" value="1"/>
</dbReference>
<feature type="domain" description="Major facilitator superfamily (MFS) profile" evidence="7">
    <location>
        <begin position="65"/>
        <end position="550"/>
    </location>
</feature>
<dbReference type="Proteomes" id="UP000028545">
    <property type="component" value="Unassembled WGS sequence"/>
</dbReference>
<organism evidence="8 9">
    <name type="scientific">Pseudallescheria apiosperma</name>
    <name type="common">Scedosporium apiospermum</name>
    <dbReference type="NCBI Taxonomy" id="563466"/>
    <lineage>
        <taxon>Eukaryota</taxon>
        <taxon>Fungi</taxon>
        <taxon>Dikarya</taxon>
        <taxon>Ascomycota</taxon>
        <taxon>Pezizomycotina</taxon>
        <taxon>Sordariomycetes</taxon>
        <taxon>Hypocreomycetidae</taxon>
        <taxon>Microascales</taxon>
        <taxon>Microascaceae</taxon>
        <taxon>Scedosporium</taxon>
    </lineage>
</organism>
<keyword evidence="4 6" id="KW-1133">Transmembrane helix</keyword>
<protein>
    <recommendedName>
        <fullName evidence="7">Major facilitator superfamily (MFS) profile domain-containing protein</fullName>
    </recommendedName>
</protein>
<evidence type="ECO:0000256" key="1">
    <source>
        <dbReference type="ARBA" id="ARBA00004127"/>
    </source>
</evidence>
<feature type="transmembrane region" description="Helical" evidence="6">
    <location>
        <begin position="386"/>
        <end position="407"/>
    </location>
</feature>
<dbReference type="GO" id="GO:0000329">
    <property type="term" value="C:fungal-type vacuole membrane"/>
    <property type="evidence" value="ECO:0007669"/>
    <property type="project" value="TreeGrafter"/>
</dbReference>
<evidence type="ECO:0000259" key="7">
    <source>
        <dbReference type="PROSITE" id="PS50850"/>
    </source>
</evidence>
<dbReference type="EMBL" id="JOWA01000066">
    <property type="protein sequence ID" value="KEZ45765.1"/>
    <property type="molecule type" value="Genomic_DNA"/>
</dbReference>
<dbReference type="Pfam" id="PF07690">
    <property type="entry name" value="MFS_1"/>
    <property type="match status" value="1"/>
</dbReference>
<dbReference type="OrthoDB" id="3437016at2759"/>
<dbReference type="AlphaFoldDB" id="A0A084GEK3"/>
<feature type="transmembrane region" description="Helical" evidence="6">
    <location>
        <begin position="358"/>
        <end position="379"/>
    </location>
</feature>
<feature type="transmembrane region" description="Helical" evidence="6">
    <location>
        <begin position="130"/>
        <end position="149"/>
    </location>
</feature>
<comment type="subcellular location">
    <subcellularLocation>
        <location evidence="1">Endomembrane system</location>
        <topology evidence="1">Multi-pass membrane protein</topology>
    </subcellularLocation>
</comment>
<feature type="transmembrane region" description="Helical" evidence="6">
    <location>
        <begin position="99"/>
        <end position="118"/>
    </location>
</feature>
<feature type="transmembrane region" description="Helical" evidence="6">
    <location>
        <begin position="62"/>
        <end position="87"/>
    </location>
</feature>
<reference evidence="8 9" key="1">
    <citation type="journal article" date="2014" name="Genome Announc.">
        <title>Draft genome sequence of the pathogenic fungus Scedosporium apiospermum.</title>
        <authorList>
            <person name="Vandeputte P."/>
            <person name="Ghamrawi S."/>
            <person name="Rechenmann M."/>
            <person name="Iltis A."/>
            <person name="Giraud S."/>
            <person name="Fleury M."/>
            <person name="Thornton C."/>
            <person name="Delhaes L."/>
            <person name="Meyer W."/>
            <person name="Papon N."/>
            <person name="Bouchara J.P."/>
        </authorList>
    </citation>
    <scope>NUCLEOTIDE SEQUENCE [LARGE SCALE GENOMIC DNA]</scope>
    <source>
        <strain evidence="8 9">IHEM 14462</strain>
    </source>
</reference>
<dbReference type="HOGENOM" id="CLU_000960_22_3_1"/>
<keyword evidence="2" id="KW-0813">Transport</keyword>
<keyword evidence="9" id="KW-1185">Reference proteome</keyword>
<dbReference type="Gene3D" id="1.20.1250.20">
    <property type="entry name" value="MFS general substrate transporter like domains"/>
    <property type="match status" value="1"/>
</dbReference>
<evidence type="ECO:0000313" key="8">
    <source>
        <dbReference type="EMBL" id="KEZ45765.1"/>
    </source>
</evidence>
<feature type="transmembrane region" description="Helical" evidence="6">
    <location>
        <begin position="218"/>
        <end position="238"/>
    </location>
</feature>
<evidence type="ECO:0000313" key="9">
    <source>
        <dbReference type="Proteomes" id="UP000028545"/>
    </source>
</evidence>
<dbReference type="PANTHER" id="PTHR23501">
    <property type="entry name" value="MAJOR FACILITATOR SUPERFAMILY"/>
    <property type="match status" value="1"/>
</dbReference>
<feature type="transmembrane region" description="Helical" evidence="6">
    <location>
        <begin position="454"/>
        <end position="473"/>
    </location>
</feature>
<dbReference type="GO" id="GO:0012505">
    <property type="term" value="C:endomembrane system"/>
    <property type="evidence" value="ECO:0007669"/>
    <property type="project" value="UniProtKB-SubCell"/>
</dbReference>
<gene>
    <name evidence="8" type="ORF">SAPIO_CDS1569</name>
</gene>
<evidence type="ECO:0000256" key="3">
    <source>
        <dbReference type="ARBA" id="ARBA00022692"/>
    </source>
</evidence>
<dbReference type="VEuPathDB" id="FungiDB:SAPIO_CDS1569"/>
<dbReference type="RefSeq" id="XP_016645564.1">
    <property type="nucleotide sequence ID" value="XM_016784807.1"/>
</dbReference>
<dbReference type="KEGG" id="sapo:SAPIO_CDS1569"/>
<dbReference type="InterPro" id="IPR036259">
    <property type="entry name" value="MFS_trans_sf"/>
</dbReference>
<keyword evidence="3 6" id="KW-0812">Transmembrane</keyword>
<evidence type="ECO:0000256" key="2">
    <source>
        <dbReference type="ARBA" id="ARBA00022448"/>
    </source>
</evidence>
<dbReference type="GeneID" id="27720641"/>
<dbReference type="OMA" id="MSWIATS"/>
<comment type="caution">
    <text evidence="8">The sequence shown here is derived from an EMBL/GenBank/DDBJ whole genome shotgun (WGS) entry which is preliminary data.</text>
</comment>
<feature type="transmembrane region" description="Helical" evidence="6">
    <location>
        <begin position="419"/>
        <end position="442"/>
    </location>
</feature>
<feature type="transmembrane region" description="Helical" evidence="6">
    <location>
        <begin position="526"/>
        <end position="542"/>
    </location>
</feature>
<evidence type="ECO:0000256" key="6">
    <source>
        <dbReference type="SAM" id="Phobius"/>
    </source>
</evidence>
<dbReference type="GO" id="GO:0015174">
    <property type="term" value="F:basic amino acid transmembrane transporter activity"/>
    <property type="evidence" value="ECO:0007669"/>
    <property type="project" value="TreeGrafter"/>
</dbReference>
<dbReference type="InterPro" id="IPR020846">
    <property type="entry name" value="MFS_dom"/>
</dbReference>
<dbReference type="PROSITE" id="PS50850">
    <property type="entry name" value="MFS"/>
    <property type="match status" value="1"/>
</dbReference>
<proteinExistence type="predicted"/>
<sequence length="560" mass="59602">MSGIFCDDSGQDWSDDVRSIQSAPTERTALIKRPSLSNDAKEILAGDGCGKPTAGNIPLLRVALIMGAAWFGCLIAAIDSTIMATLAGPISSEFKSLSLLSWLTTAYFVASATVQPISGRLTDIFGRGPGLVLSDVVFAVGNLICAMATNQYVMIFGRVVAGAGGGGLLSISTFLGSDLIPLRQRGVAQGIGQLCYATGSMLGGIMGGLFNDHIGWRIAFYVQVPPAIFCAFAIYFLVKAPPEKESDTSYLKRIDFVGVFLIASFLILLLLGLSAGGNIVPWSHPLPLTTIPVSLFFLAGFIKWESTIAEPVIPVKLMLNRTVFSGCATNLLATVPFMAGILYLPLYLQVRGSSATDAGLQLSPSPFGIAVGSLGAGYIVKRTGKYVGLGILSQAVLTSGTLLLNLLSSQSPNWLLSGAFILVSFGAGSMSTITLIACTAALDHSDHAVVTSAIYLARGLGSTLGVTAASAIYQNILNTRLWERFGSETNAAERIGRILEDLEELKRLEGHWHEGAMQSFMEGFKGVWVMFLCVAVLALLCISRMQQYELHSTLDRKSRE</sequence>
<feature type="transmembrane region" description="Helical" evidence="6">
    <location>
        <begin position="323"/>
        <end position="346"/>
    </location>
</feature>
<feature type="transmembrane region" description="Helical" evidence="6">
    <location>
        <begin position="286"/>
        <end position="302"/>
    </location>
</feature>
<feature type="transmembrane region" description="Helical" evidence="6">
    <location>
        <begin position="155"/>
        <end position="175"/>
    </location>
</feature>
<feature type="transmembrane region" description="Helical" evidence="6">
    <location>
        <begin position="259"/>
        <end position="280"/>
    </location>
</feature>
<name>A0A084GEK3_PSEDA</name>
<keyword evidence="5 6" id="KW-0472">Membrane</keyword>
<dbReference type="InterPro" id="IPR011701">
    <property type="entry name" value="MFS"/>
</dbReference>
<evidence type="ECO:0000256" key="5">
    <source>
        <dbReference type="ARBA" id="ARBA00023136"/>
    </source>
</evidence>
<accession>A0A084GEK3</accession>